<dbReference type="EMBL" id="JAYMRP010000027">
    <property type="protein sequence ID" value="MFB8776102.1"/>
    <property type="molecule type" value="Genomic_DNA"/>
</dbReference>
<evidence type="ECO:0000313" key="3">
    <source>
        <dbReference type="Proteomes" id="UP001585080"/>
    </source>
</evidence>
<sequence length="47" mass="4828">MTGSDGRLPVASREGVRRAADRPGGTGHRPLAARSPGADTTPEENLS</sequence>
<evidence type="ECO:0000256" key="1">
    <source>
        <dbReference type="SAM" id="MobiDB-lite"/>
    </source>
</evidence>
<gene>
    <name evidence="2" type="ORF">VSS16_25740</name>
</gene>
<organism evidence="2 3">
    <name type="scientific">Streptomyces broussonetiae</name>
    <dbReference type="NCBI Taxonomy" id="2686304"/>
    <lineage>
        <taxon>Bacteria</taxon>
        <taxon>Bacillati</taxon>
        <taxon>Actinomycetota</taxon>
        <taxon>Actinomycetes</taxon>
        <taxon>Kitasatosporales</taxon>
        <taxon>Streptomycetaceae</taxon>
        <taxon>Streptomyces</taxon>
    </lineage>
</organism>
<name>A0ABV5EGZ8_9ACTN</name>
<dbReference type="Proteomes" id="UP001585080">
    <property type="component" value="Unassembled WGS sequence"/>
</dbReference>
<keyword evidence="3" id="KW-1185">Reference proteome</keyword>
<comment type="caution">
    <text evidence="2">The sequence shown here is derived from an EMBL/GenBank/DDBJ whole genome shotgun (WGS) entry which is preliminary data.</text>
</comment>
<reference evidence="2 3" key="1">
    <citation type="submission" date="2024-01" db="EMBL/GenBank/DDBJ databases">
        <title>Genome mining of biosynthetic gene clusters to explore secondary metabolites of Streptomyces sp.</title>
        <authorList>
            <person name="Baig A."/>
            <person name="Ajitkumar Shintre N."/>
            <person name="Kumar H."/>
            <person name="Anbarasu A."/>
            <person name="Ramaiah S."/>
        </authorList>
    </citation>
    <scope>NUCLEOTIDE SEQUENCE [LARGE SCALE GENOMIC DNA]</scope>
    <source>
        <strain evidence="2 3">A57</strain>
    </source>
</reference>
<accession>A0ABV5EGZ8</accession>
<dbReference type="RefSeq" id="WP_376734667.1">
    <property type="nucleotide sequence ID" value="NZ_JAYMRP010000027.1"/>
</dbReference>
<proteinExistence type="predicted"/>
<evidence type="ECO:0000313" key="2">
    <source>
        <dbReference type="EMBL" id="MFB8776102.1"/>
    </source>
</evidence>
<feature type="region of interest" description="Disordered" evidence="1">
    <location>
        <begin position="1"/>
        <end position="47"/>
    </location>
</feature>
<protein>
    <submittedName>
        <fullName evidence="2">Uncharacterized protein</fullName>
    </submittedName>
</protein>